<dbReference type="FunFam" id="1.20.58.340:FF:000004">
    <property type="entry name" value="Magnesium transport protein CorA"/>
    <property type="match status" value="1"/>
</dbReference>
<dbReference type="Gene3D" id="3.30.460.20">
    <property type="entry name" value="CorA soluble domain-like"/>
    <property type="match status" value="1"/>
</dbReference>
<dbReference type="Pfam" id="PF01544">
    <property type="entry name" value="CorA"/>
    <property type="match status" value="1"/>
</dbReference>
<feature type="transmembrane region" description="Helical" evidence="12">
    <location>
        <begin position="333"/>
        <end position="353"/>
    </location>
</feature>
<keyword evidence="8" id="KW-0406">Ion transport</keyword>
<dbReference type="InterPro" id="IPR002523">
    <property type="entry name" value="MgTranspt_CorA/ZnTranspt_ZntB"/>
</dbReference>
<evidence type="ECO:0000256" key="10">
    <source>
        <dbReference type="ARBA" id="ARBA00034269"/>
    </source>
</evidence>
<evidence type="ECO:0000256" key="8">
    <source>
        <dbReference type="ARBA" id="ARBA00023065"/>
    </source>
</evidence>
<keyword evidence="14" id="KW-1185">Reference proteome</keyword>
<dbReference type="CDD" id="cd12830">
    <property type="entry name" value="MtCorA-like"/>
    <property type="match status" value="1"/>
</dbReference>
<keyword evidence="6" id="KW-0460">Magnesium</keyword>
<accession>A0A1T3NNS0</accession>
<dbReference type="EMBL" id="MWQN01000003">
    <property type="protein sequence ID" value="OPC78398.1"/>
    <property type="molecule type" value="Genomic_DNA"/>
</dbReference>
<gene>
    <name evidence="13" type="ORF">B4N89_40305</name>
</gene>
<dbReference type="PANTHER" id="PTHR46494">
    <property type="entry name" value="CORA FAMILY METAL ION TRANSPORTER (EUROFUNG)"/>
    <property type="match status" value="1"/>
</dbReference>
<dbReference type="OrthoDB" id="9803416at2"/>
<dbReference type="AlphaFoldDB" id="A0A1T3NNS0"/>
<evidence type="ECO:0000256" key="4">
    <source>
        <dbReference type="ARBA" id="ARBA00022475"/>
    </source>
</evidence>
<evidence type="ECO:0000313" key="14">
    <source>
        <dbReference type="Proteomes" id="UP000190037"/>
    </source>
</evidence>
<evidence type="ECO:0000256" key="6">
    <source>
        <dbReference type="ARBA" id="ARBA00022842"/>
    </source>
</evidence>
<dbReference type="SUPFAM" id="SSF144083">
    <property type="entry name" value="Magnesium transport protein CorA, transmembrane region"/>
    <property type="match status" value="1"/>
</dbReference>
<comment type="caution">
    <text evidence="13">The sequence shown here is derived from an EMBL/GenBank/DDBJ whole genome shotgun (WGS) entry which is preliminary data.</text>
</comment>
<evidence type="ECO:0000256" key="7">
    <source>
        <dbReference type="ARBA" id="ARBA00022989"/>
    </source>
</evidence>
<reference evidence="13 14" key="1">
    <citation type="submission" date="2017-03" db="EMBL/GenBank/DDBJ databases">
        <title>Draft genome sequence of Streptomyces scabrisporus NF3, endophyte isolated from Amphipterygium adstringens.</title>
        <authorList>
            <person name="Vazquez M."/>
            <person name="Ceapa C.D."/>
            <person name="Rodriguez Luna D."/>
            <person name="Sanchez Esquivel S."/>
        </authorList>
    </citation>
    <scope>NUCLEOTIDE SEQUENCE [LARGE SCALE GENOMIC DNA]</scope>
    <source>
        <strain evidence="13 14">NF3</strain>
    </source>
</reference>
<evidence type="ECO:0000256" key="9">
    <source>
        <dbReference type="ARBA" id="ARBA00023136"/>
    </source>
</evidence>
<dbReference type="InterPro" id="IPR045861">
    <property type="entry name" value="CorA_cytoplasmic_dom"/>
</dbReference>
<dbReference type="GO" id="GO:0015095">
    <property type="term" value="F:magnesium ion transmembrane transporter activity"/>
    <property type="evidence" value="ECO:0007669"/>
    <property type="project" value="TreeGrafter"/>
</dbReference>
<dbReference type="GO" id="GO:0015087">
    <property type="term" value="F:cobalt ion transmembrane transporter activity"/>
    <property type="evidence" value="ECO:0007669"/>
    <property type="project" value="TreeGrafter"/>
</dbReference>
<comment type="function">
    <text evidence="11">Mediates influx of magnesium ions. Alternates between open and closed states. Activated by low cytoplasmic Mg(2+) levels. Inactive when cytoplasmic Mg(2+) levels are high.</text>
</comment>
<evidence type="ECO:0000256" key="3">
    <source>
        <dbReference type="ARBA" id="ARBA00022448"/>
    </source>
</evidence>
<dbReference type="SUPFAM" id="SSF143865">
    <property type="entry name" value="CorA soluble domain-like"/>
    <property type="match status" value="1"/>
</dbReference>
<feature type="transmembrane region" description="Helical" evidence="12">
    <location>
        <begin position="302"/>
        <end position="321"/>
    </location>
</feature>
<keyword evidence="4" id="KW-1003">Cell membrane</keyword>
<evidence type="ECO:0000256" key="5">
    <source>
        <dbReference type="ARBA" id="ARBA00022692"/>
    </source>
</evidence>
<keyword evidence="9 12" id="KW-0472">Membrane</keyword>
<comment type="catalytic activity">
    <reaction evidence="10">
        <text>Mg(2+)(in) = Mg(2+)(out)</text>
        <dbReference type="Rhea" id="RHEA:29827"/>
        <dbReference type="ChEBI" id="CHEBI:18420"/>
    </reaction>
</comment>
<dbReference type="Gene3D" id="1.20.58.340">
    <property type="entry name" value="Magnesium transport protein CorA, transmembrane region"/>
    <property type="match status" value="2"/>
</dbReference>
<dbReference type="GO" id="GO:0050897">
    <property type="term" value="F:cobalt ion binding"/>
    <property type="evidence" value="ECO:0007669"/>
    <property type="project" value="TreeGrafter"/>
</dbReference>
<evidence type="ECO:0000256" key="1">
    <source>
        <dbReference type="ARBA" id="ARBA00004651"/>
    </source>
</evidence>
<keyword evidence="3" id="KW-0813">Transport</keyword>
<protein>
    <submittedName>
        <fullName evidence="13">Magnesium transporter CorA</fullName>
    </submittedName>
</protein>
<comment type="similarity">
    <text evidence="2">Belongs to the CorA metal ion transporter (MIT) (TC 1.A.35) family.</text>
</comment>
<dbReference type="GO" id="GO:0000287">
    <property type="term" value="F:magnesium ion binding"/>
    <property type="evidence" value="ECO:0007669"/>
    <property type="project" value="TreeGrafter"/>
</dbReference>
<organism evidence="13 14">
    <name type="scientific">Embleya scabrispora</name>
    <dbReference type="NCBI Taxonomy" id="159449"/>
    <lineage>
        <taxon>Bacteria</taxon>
        <taxon>Bacillati</taxon>
        <taxon>Actinomycetota</taxon>
        <taxon>Actinomycetes</taxon>
        <taxon>Kitasatosporales</taxon>
        <taxon>Streptomycetaceae</taxon>
        <taxon>Embleya</taxon>
    </lineage>
</organism>
<dbReference type="GO" id="GO:0005886">
    <property type="term" value="C:plasma membrane"/>
    <property type="evidence" value="ECO:0007669"/>
    <property type="project" value="UniProtKB-SubCell"/>
</dbReference>
<evidence type="ECO:0000256" key="12">
    <source>
        <dbReference type="SAM" id="Phobius"/>
    </source>
</evidence>
<keyword evidence="5 12" id="KW-0812">Transmembrane</keyword>
<keyword evidence="7 12" id="KW-1133">Transmembrane helix</keyword>
<evidence type="ECO:0000256" key="11">
    <source>
        <dbReference type="ARBA" id="ARBA00045497"/>
    </source>
</evidence>
<comment type="subcellular location">
    <subcellularLocation>
        <location evidence="1">Cell membrane</location>
        <topology evidence="1">Multi-pass membrane protein</topology>
    </subcellularLocation>
</comment>
<dbReference type="RefSeq" id="WP_078981489.1">
    <property type="nucleotide sequence ID" value="NZ_MWQN01000003.1"/>
</dbReference>
<proteinExistence type="inferred from homology"/>
<dbReference type="InterPro" id="IPR045863">
    <property type="entry name" value="CorA_TM1_TM2"/>
</dbReference>
<name>A0A1T3NNS0_9ACTN</name>
<evidence type="ECO:0000313" key="13">
    <source>
        <dbReference type="EMBL" id="OPC78398.1"/>
    </source>
</evidence>
<dbReference type="PANTHER" id="PTHR46494:SF1">
    <property type="entry name" value="CORA FAMILY METAL ION TRANSPORTER (EUROFUNG)"/>
    <property type="match status" value="1"/>
</dbReference>
<sequence length="359" mass="39683">MSSWRTTKRFRPGGAIPAGAEAAGARRAPVVVDCALYDKGIRRPGEVPLQDALDAAEASEDCFVWIGLHAPLAEDLAEIAAAFHLHPLAVEDAVEAHQRPKLERYDDTLFLVLKTIVYVEHDALTATSEVVDTGEIMVFAGDKFVVVVRHGSAPPLVELRQSLEADPKLLAHGPAAVVHAITDRVVDDYLLVADKVEDDFERLEEEVFSPRPSNDAERIYQLKRELIEFKRAVLPLARPLERLAEGGLPGDDTVFDAYLRDVADHLAQVRERLVAFDELLDSILSASLAGVTVRQNTDMRKIAAIAAILAVPTLIVGIYGMNFEHMPELKWTYGYPTVLVVMVGACALMFRAFRRNDWL</sequence>
<dbReference type="Proteomes" id="UP000190037">
    <property type="component" value="Unassembled WGS sequence"/>
</dbReference>
<evidence type="ECO:0000256" key="2">
    <source>
        <dbReference type="ARBA" id="ARBA00009765"/>
    </source>
</evidence>